<protein>
    <recommendedName>
        <fullName evidence="4 5">Flagellar hook-basal body complex protein FliE</fullName>
    </recommendedName>
</protein>
<dbReference type="InterPro" id="IPR001624">
    <property type="entry name" value="FliE"/>
</dbReference>
<comment type="similarity">
    <text evidence="2 4">Belongs to the FliE family.</text>
</comment>
<dbReference type="OrthoDB" id="9812413at2"/>
<sequence>MIQNTMIPLSMTSPATLPAAISPTTKADTPAEVTKAFSHFLTNALQQVDAQEKQVHEMGDKFILGEVDVDQLQIASERALLSLQLTTQIRNKVIEAYQDIMRMQM</sequence>
<dbReference type="HAMAP" id="MF_00724">
    <property type="entry name" value="FliE"/>
    <property type="match status" value="1"/>
</dbReference>
<dbReference type="GO" id="GO:0005198">
    <property type="term" value="F:structural molecule activity"/>
    <property type="evidence" value="ECO:0007669"/>
    <property type="project" value="UniProtKB-UniRule"/>
</dbReference>
<name>A0A3A3GIV9_PANTH</name>
<evidence type="ECO:0000256" key="4">
    <source>
        <dbReference type="HAMAP-Rule" id="MF_00724"/>
    </source>
</evidence>
<evidence type="ECO:0000256" key="3">
    <source>
        <dbReference type="ARBA" id="ARBA00023143"/>
    </source>
</evidence>
<keyword evidence="3 4" id="KW-0975">Bacterial flagellum</keyword>
<dbReference type="PRINTS" id="PR01006">
    <property type="entry name" value="FLGHOOKFLIE"/>
</dbReference>
<dbReference type="PANTHER" id="PTHR34653:SF1">
    <property type="entry name" value="FLAGELLAR HOOK-BASAL BODY COMPLEX PROTEIN FLIE"/>
    <property type="match status" value="1"/>
</dbReference>
<keyword evidence="6" id="KW-0969">Cilium</keyword>
<evidence type="ECO:0000256" key="5">
    <source>
        <dbReference type="NCBIfam" id="TIGR00205"/>
    </source>
</evidence>
<reference evidence="6 7" key="1">
    <citation type="submission" date="2018-09" db="EMBL/GenBank/DDBJ databases">
        <title>Paenibacillus SK2017-BO5.</title>
        <authorList>
            <person name="Piskunova J.V."/>
            <person name="Dubiley S.A."/>
            <person name="Severinov K.V."/>
        </authorList>
    </citation>
    <scope>NUCLEOTIDE SEQUENCE [LARGE SCALE GENOMIC DNA]</scope>
    <source>
        <strain evidence="6 7">BO5</strain>
    </source>
</reference>
<evidence type="ECO:0000313" key="7">
    <source>
        <dbReference type="Proteomes" id="UP000266177"/>
    </source>
</evidence>
<dbReference type="NCBIfam" id="TIGR00205">
    <property type="entry name" value="fliE"/>
    <property type="match status" value="1"/>
</dbReference>
<comment type="subcellular location">
    <subcellularLocation>
        <location evidence="1 4">Bacterial flagellum basal body</location>
    </subcellularLocation>
</comment>
<accession>A0A3A3GIV9</accession>
<organism evidence="6 7">
    <name type="scientific">Paenibacillus thiaminolyticus</name>
    <name type="common">Bacillus thiaminolyticus</name>
    <dbReference type="NCBI Taxonomy" id="49283"/>
    <lineage>
        <taxon>Bacteria</taxon>
        <taxon>Bacillati</taxon>
        <taxon>Bacillota</taxon>
        <taxon>Bacilli</taxon>
        <taxon>Bacillales</taxon>
        <taxon>Paenibacillaceae</taxon>
        <taxon>Paenibacillus</taxon>
    </lineage>
</organism>
<dbReference type="AlphaFoldDB" id="A0A3A3GIV9"/>
<dbReference type="RefSeq" id="WP_119794899.1">
    <property type="nucleotide sequence ID" value="NZ_CP114031.1"/>
</dbReference>
<dbReference type="PANTHER" id="PTHR34653">
    <property type="match status" value="1"/>
</dbReference>
<evidence type="ECO:0000313" key="6">
    <source>
        <dbReference type="EMBL" id="RJG22287.1"/>
    </source>
</evidence>
<dbReference type="GO" id="GO:0071973">
    <property type="term" value="P:bacterial-type flagellum-dependent cell motility"/>
    <property type="evidence" value="ECO:0007669"/>
    <property type="project" value="InterPro"/>
</dbReference>
<dbReference type="Proteomes" id="UP000266177">
    <property type="component" value="Unassembled WGS sequence"/>
</dbReference>
<dbReference type="Pfam" id="PF02049">
    <property type="entry name" value="FliE"/>
    <property type="match status" value="1"/>
</dbReference>
<dbReference type="GO" id="GO:0003774">
    <property type="term" value="F:cytoskeletal motor activity"/>
    <property type="evidence" value="ECO:0007669"/>
    <property type="project" value="InterPro"/>
</dbReference>
<dbReference type="GO" id="GO:0009425">
    <property type="term" value="C:bacterial-type flagellum basal body"/>
    <property type="evidence" value="ECO:0007669"/>
    <property type="project" value="UniProtKB-SubCell"/>
</dbReference>
<dbReference type="EMBL" id="QYZD01000017">
    <property type="protein sequence ID" value="RJG22287.1"/>
    <property type="molecule type" value="Genomic_DNA"/>
</dbReference>
<comment type="caution">
    <text evidence="6">The sequence shown here is derived from an EMBL/GenBank/DDBJ whole genome shotgun (WGS) entry which is preliminary data.</text>
</comment>
<evidence type="ECO:0000256" key="2">
    <source>
        <dbReference type="ARBA" id="ARBA00009272"/>
    </source>
</evidence>
<proteinExistence type="inferred from homology"/>
<evidence type="ECO:0000256" key="1">
    <source>
        <dbReference type="ARBA" id="ARBA00004117"/>
    </source>
</evidence>
<gene>
    <name evidence="4 6" type="primary">fliE</name>
    <name evidence="6" type="ORF">DQX05_18010</name>
</gene>
<keyword evidence="6" id="KW-0282">Flagellum</keyword>
<keyword evidence="6" id="KW-0966">Cell projection</keyword>